<accession>A0A841QH84</accession>
<proteinExistence type="predicted"/>
<evidence type="ECO:0000313" key="1">
    <source>
        <dbReference type="EMBL" id="MBB6457778.1"/>
    </source>
</evidence>
<dbReference type="EMBL" id="JACHIE010000010">
    <property type="protein sequence ID" value="MBB6457778.1"/>
    <property type="molecule type" value="Genomic_DNA"/>
</dbReference>
<dbReference type="Proteomes" id="UP000578000">
    <property type="component" value="Unassembled WGS sequence"/>
</dbReference>
<reference evidence="1 2" key="1">
    <citation type="submission" date="2020-08" db="EMBL/GenBank/DDBJ databases">
        <title>Genomic Encyclopedia of Type Strains, Phase IV (KMG-IV): sequencing the most valuable type-strain genomes for metagenomic binning, comparative biology and taxonomic classification.</title>
        <authorList>
            <person name="Goeker M."/>
        </authorList>
    </citation>
    <scope>NUCLEOTIDE SEQUENCE [LARGE SCALE GENOMIC DNA]</scope>
    <source>
        <strain evidence="1 2">DSM 4491</strain>
    </source>
</reference>
<organism evidence="1 2">
    <name type="scientific">Acetobacter lovaniensis</name>
    <dbReference type="NCBI Taxonomy" id="104100"/>
    <lineage>
        <taxon>Bacteria</taxon>
        <taxon>Pseudomonadati</taxon>
        <taxon>Pseudomonadota</taxon>
        <taxon>Alphaproteobacteria</taxon>
        <taxon>Acetobacterales</taxon>
        <taxon>Acetobacteraceae</taxon>
        <taxon>Acetobacter</taxon>
    </lineage>
</organism>
<protein>
    <submittedName>
        <fullName evidence="1">Uncharacterized protein</fullName>
    </submittedName>
</protein>
<name>A0A841QH84_9PROT</name>
<dbReference type="RefSeq" id="WP_166115468.1">
    <property type="nucleotide sequence ID" value="NZ_BAABDB010000010.1"/>
</dbReference>
<evidence type="ECO:0000313" key="2">
    <source>
        <dbReference type="Proteomes" id="UP000578000"/>
    </source>
</evidence>
<gene>
    <name evidence="1" type="ORF">HNR55_002380</name>
</gene>
<keyword evidence="2" id="KW-1185">Reference proteome</keyword>
<sequence length="63" mass="6706">MTDQKPAGVFVRLPLSDEQREMMVDAAALGQPDDSHDKALIAIGTPVTDGELRDAIDAAREVG</sequence>
<comment type="caution">
    <text evidence="1">The sequence shown here is derived from an EMBL/GenBank/DDBJ whole genome shotgun (WGS) entry which is preliminary data.</text>
</comment>
<dbReference type="AlphaFoldDB" id="A0A841QH84"/>